<gene>
    <name evidence="2" type="ORF">F2Q69_00035454</name>
</gene>
<dbReference type="Proteomes" id="UP000712600">
    <property type="component" value="Unassembled WGS sequence"/>
</dbReference>
<organism evidence="2 3">
    <name type="scientific">Brassica cretica</name>
    <name type="common">Mustard</name>
    <dbReference type="NCBI Taxonomy" id="69181"/>
    <lineage>
        <taxon>Eukaryota</taxon>
        <taxon>Viridiplantae</taxon>
        <taxon>Streptophyta</taxon>
        <taxon>Embryophyta</taxon>
        <taxon>Tracheophyta</taxon>
        <taxon>Spermatophyta</taxon>
        <taxon>Magnoliopsida</taxon>
        <taxon>eudicotyledons</taxon>
        <taxon>Gunneridae</taxon>
        <taxon>Pentapetalae</taxon>
        <taxon>rosids</taxon>
        <taxon>malvids</taxon>
        <taxon>Brassicales</taxon>
        <taxon>Brassicaceae</taxon>
        <taxon>Brassiceae</taxon>
        <taxon>Brassica</taxon>
    </lineage>
</organism>
<proteinExistence type="predicted"/>
<name>A0A8S9SPP0_BRACR</name>
<feature type="region of interest" description="Disordered" evidence="1">
    <location>
        <begin position="31"/>
        <end position="63"/>
    </location>
</feature>
<dbReference type="EMBL" id="QGKX02000004">
    <property type="protein sequence ID" value="KAF3604122.1"/>
    <property type="molecule type" value="Genomic_DNA"/>
</dbReference>
<comment type="caution">
    <text evidence="2">The sequence shown here is derived from an EMBL/GenBank/DDBJ whole genome shotgun (WGS) entry which is preliminary data.</text>
</comment>
<protein>
    <submittedName>
        <fullName evidence="2">Uncharacterized protein</fullName>
    </submittedName>
</protein>
<accession>A0A8S9SPP0</accession>
<evidence type="ECO:0000313" key="2">
    <source>
        <dbReference type="EMBL" id="KAF3604122.1"/>
    </source>
</evidence>
<dbReference type="AlphaFoldDB" id="A0A8S9SPP0"/>
<sequence>MEAQFCDVIFIKHQVKFLSCQNNLYTLSALSDSSTSPSSFPPQKRRRLSPLIDSSSAPKRAQHMSPCIPRAFRFFLTALQHNLTDGEGKDMNQVEAKEFVEEDMTSGIAEGTVTAAAEKKPGLRKPLFSVAGGNNSKTEPSCCMDPSAVAGLFKPVADSFFGEA</sequence>
<evidence type="ECO:0000256" key="1">
    <source>
        <dbReference type="SAM" id="MobiDB-lite"/>
    </source>
</evidence>
<reference evidence="2" key="1">
    <citation type="submission" date="2019-12" db="EMBL/GenBank/DDBJ databases">
        <title>Genome sequencing and annotation of Brassica cretica.</title>
        <authorList>
            <person name="Studholme D.J."/>
            <person name="Sarris P."/>
        </authorList>
    </citation>
    <scope>NUCLEOTIDE SEQUENCE</scope>
    <source>
        <strain evidence="2">PFS-109/04</strain>
        <tissue evidence="2">Leaf</tissue>
    </source>
</reference>
<evidence type="ECO:0000313" key="3">
    <source>
        <dbReference type="Proteomes" id="UP000712600"/>
    </source>
</evidence>
<feature type="compositionally biased region" description="Low complexity" evidence="1">
    <location>
        <begin position="31"/>
        <end position="42"/>
    </location>
</feature>